<comment type="caution">
    <text evidence="2">The sequence shown here is derived from an EMBL/GenBank/DDBJ whole genome shotgun (WGS) entry which is preliminary data.</text>
</comment>
<gene>
    <name evidence="2" type="ORF">FHU40_001606</name>
</gene>
<reference evidence="2 3" key="1">
    <citation type="submission" date="2020-08" db="EMBL/GenBank/DDBJ databases">
        <title>Sequencing the genomes of 1000 actinobacteria strains.</title>
        <authorList>
            <person name="Klenk H.-P."/>
        </authorList>
    </citation>
    <scope>NUCLEOTIDE SEQUENCE [LARGE SCALE GENOMIC DNA]</scope>
    <source>
        <strain evidence="2 3">DSM 105498</strain>
    </source>
</reference>
<accession>A0A7W4VUC7</accession>
<keyword evidence="3" id="KW-1185">Reference proteome</keyword>
<dbReference type="Pfam" id="PF09684">
    <property type="entry name" value="Tail_P2_I"/>
    <property type="match status" value="1"/>
</dbReference>
<dbReference type="Proteomes" id="UP000589626">
    <property type="component" value="Unassembled WGS sequence"/>
</dbReference>
<dbReference type="AlphaFoldDB" id="A0A7W4VUC7"/>
<name>A0A7W4VUC7_9ACTN</name>
<protein>
    <submittedName>
        <fullName evidence="2">Phage tail-like protein</fullName>
    </submittedName>
</protein>
<dbReference type="RefSeq" id="WP_343057778.1">
    <property type="nucleotide sequence ID" value="NZ_JACHWR010000001.1"/>
</dbReference>
<dbReference type="NCBIfam" id="TIGR02242">
    <property type="entry name" value="tail_TIGR02242"/>
    <property type="match status" value="1"/>
</dbReference>
<evidence type="ECO:0000256" key="1">
    <source>
        <dbReference type="SAM" id="MobiDB-lite"/>
    </source>
</evidence>
<evidence type="ECO:0000313" key="3">
    <source>
        <dbReference type="Proteomes" id="UP000589626"/>
    </source>
</evidence>
<proteinExistence type="predicted"/>
<feature type="region of interest" description="Disordered" evidence="1">
    <location>
        <begin position="1"/>
        <end position="22"/>
    </location>
</feature>
<dbReference type="InterPro" id="IPR011748">
    <property type="entry name" value="Unchr_phage_tail-like"/>
</dbReference>
<dbReference type="InterPro" id="IPR006521">
    <property type="entry name" value="Tail_protein_I"/>
</dbReference>
<organism evidence="2 3">
    <name type="scientific">Nocardioides soli</name>
    <dbReference type="NCBI Taxonomy" id="1036020"/>
    <lineage>
        <taxon>Bacteria</taxon>
        <taxon>Bacillati</taxon>
        <taxon>Actinomycetota</taxon>
        <taxon>Actinomycetes</taxon>
        <taxon>Propionibacteriales</taxon>
        <taxon>Nocardioidaceae</taxon>
        <taxon>Nocardioides</taxon>
    </lineage>
</organism>
<sequence length="195" mass="21483">MTVERLSSTVVPGGQTRPQRSPSWMLDQLPVSMLDQDFFVRFVSIFQDLGGALLEDADSIEHIPDSTVTPAPMLPYLASWIGVETIDDSQPEALQRRIVSGAAKTLTWRGTARGLSSYLELITEGPASVEEGGGIWRAGDAPEDTAWVVMRVESTGLLELDDFIDVVRDEVPAHVRAELYVGPDRVWTSEEEWPG</sequence>
<dbReference type="EMBL" id="JACHWR010000001">
    <property type="protein sequence ID" value="MBB3041805.1"/>
    <property type="molecule type" value="Genomic_DNA"/>
</dbReference>
<evidence type="ECO:0000313" key="2">
    <source>
        <dbReference type="EMBL" id="MBB3041805.1"/>
    </source>
</evidence>